<dbReference type="InterPro" id="IPR036028">
    <property type="entry name" value="SH3-like_dom_sf"/>
</dbReference>
<dbReference type="Proteomes" id="UP000242474">
    <property type="component" value="Unassembled WGS sequence"/>
</dbReference>
<dbReference type="Gene3D" id="2.30.30.40">
    <property type="entry name" value="SH3 Domains"/>
    <property type="match status" value="1"/>
</dbReference>
<dbReference type="OrthoDB" id="10255964at2759"/>
<keyword evidence="5" id="KW-1185">Reference proteome</keyword>
<dbReference type="PROSITE" id="PS50002">
    <property type="entry name" value="SH3"/>
    <property type="match status" value="1"/>
</dbReference>
<feature type="non-terminal residue" evidence="4">
    <location>
        <position position="1"/>
    </location>
</feature>
<dbReference type="PRINTS" id="PR00452">
    <property type="entry name" value="SH3DOMAIN"/>
</dbReference>
<reference evidence="4 5" key="1">
    <citation type="journal article" date="2015" name="Genome Biol. Evol.">
        <title>Phylogenomic analyses indicate that early fungi evolved digesting cell walls of algal ancestors of land plants.</title>
        <authorList>
            <person name="Chang Y."/>
            <person name="Wang S."/>
            <person name="Sekimoto S."/>
            <person name="Aerts A.L."/>
            <person name="Choi C."/>
            <person name="Clum A."/>
            <person name="LaButti K.M."/>
            <person name="Lindquist E.A."/>
            <person name="Yee Ngan C."/>
            <person name="Ohm R.A."/>
            <person name="Salamov A.A."/>
            <person name="Grigoriev I.V."/>
            <person name="Spatafora J.W."/>
            <person name="Berbee M.L."/>
        </authorList>
    </citation>
    <scope>NUCLEOTIDE SEQUENCE [LARGE SCALE GENOMIC DNA]</scope>
    <source>
        <strain evidence="4 5">NRRL 1564</strain>
    </source>
</reference>
<protein>
    <submittedName>
        <fullName evidence="4">SH3-domain-containing protein</fullName>
    </submittedName>
</protein>
<gene>
    <name evidence="4" type="ORF">COEREDRAFT_21253</name>
</gene>
<dbReference type="AlphaFoldDB" id="A0A2G5BKE7"/>
<dbReference type="Pfam" id="PF00018">
    <property type="entry name" value="SH3_1"/>
    <property type="match status" value="1"/>
</dbReference>
<evidence type="ECO:0000256" key="1">
    <source>
        <dbReference type="ARBA" id="ARBA00022443"/>
    </source>
</evidence>
<dbReference type="InterPro" id="IPR001452">
    <property type="entry name" value="SH3_domain"/>
</dbReference>
<evidence type="ECO:0000313" key="4">
    <source>
        <dbReference type="EMBL" id="PIA19480.1"/>
    </source>
</evidence>
<organism evidence="4 5">
    <name type="scientific">Coemansia reversa (strain ATCC 12441 / NRRL 1564)</name>
    <dbReference type="NCBI Taxonomy" id="763665"/>
    <lineage>
        <taxon>Eukaryota</taxon>
        <taxon>Fungi</taxon>
        <taxon>Fungi incertae sedis</taxon>
        <taxon>Zoopagomycota</taxon>
        <taxon>Kickxellomycotina</taxon>
        <taxon>Kickxellomycetes</taxon>
        <taxon>Kickxellales</taxon>
        <taxon>Kickxellaceae</taxon>
        <taxon>Coemansia</taxon>
    </lineage>
</organism>
<accession>A0A2G5BKE7</accession>
<keyword evidence="1 2" id="KW-0728">SH3 domain</keyword>
<feature type="domain" description="SH3" evidence="3">
    <location>
        <begin position="1"/>
        <end position="50"/>
    </location>
</feature>
<dbReference type="EMBL" id="KZ303486">
    <property type="protein sequence ID" value="PIA19480.1"/>
    <property type="molecule type" value="Genomic_DNA"/>
</dbReference>
<evidence type="ECO:0000256" key="2">
    <source>
        <dbReference type="PROSITE-ProRule" id="PRU00192"/>
    </source>
</evidence>
<dbReference type="STRING" id="763665.A0A2G5BKE7"/>
<dbReference type="SMART" id="SM00326">
    <property type="entry name" value="SH3"/>
    <property type="match status" value="1"/>
</dbReference>
<evidence type="ECO:0000259" key="3">
    <source>
        <dbReference type="PROSITE" id="PS50002"/>
    </source>
</evidence>
<evidence type="ECO:0000313" key="5">
    <source>
        <dbReference type="Proteomes" id="UP000242474"/>
    </source>
</evidence>
<dbReference type="PANTHER" id="PTHR46026:SF1">
    <property type="entry name" value="RHO-TYPE GUANINE NUCLEOTIDE EXCHANGE FACTOR, ISOFORM F"/>
    <property type="match status" value="1"/>
</dbReference>
<dbReference type="PANTHER" id="PTHR46026">
    <property type="entry name" value="RHO-TYPE GUANINE NUCLEOTIDE EXCHANGE FACTOR, ISOFORM F"/>
    <property type="match status" value="1"/>
</dbReference>
<sequence length="50" mass="5740">VRALYPFKSEETSGLTFDRGEVIEVLACLESGWWNGICKNNRGWFPSNYV</sequence>
<feature type="non-terminal residue" evidence="4">
    <location>
        <position position="50"/>
    </location>
</feature>
<dbReference type="SUPFAM" id="SSF50044">
    <property type="entry name" value="SH3-domain"/>
    <property type="match status" value="1"/>
</dbReference>
<proteinExistence type="predicted"/>
<name>A0A2G5BKE7_COERN</name>